<dbReference type="Proteomes" id="UP000184147">
    <property type="component" value="Unassembled WGS sequence"/>
</dbReference>
<reference evidence="1 2" key="1">
    <citation type="submission" date="2016-11" db="EMBL/GenBank/DDBJ databases">
        <authorList>
            <person name="Jaros S."/>
            <person name="Januszkiewicz K."/>
            <person name="Wedrychowicz H."/>
        </authorList>
    </citation>
    <scope>NUCLEOTIDE SEQUENCE [LARGE SCALE GENOMIC DNA]</scope>
    <source>
        <strain evidence="1 2">DSM 25660</strain>
    </source>
</reference>
<organism evidence="1 2">
    <name type="scientific">Flavobacterium fontis</name>
    <dbReference type="NCBI Taxonomy" id="1124188"/>
    <lineage>
        <taxon>Bacteria</taxon>
        <taxon>Pseudomonadati</taxon>
        <taxon>Bacteroidota</taxon>
        <taxon>Flavobacteriia</taxon>
        <taxon>Flavobacteriales</taxon>
        <taxon>Flavobacteriaceae</taxon>
        <taxon>Flavobacterium</taxon>
    </lineage>
</organism>
<dbReference type="RefSeq" id="WP_073362727.1">
    <property type="nucleotide sequence ID" value="NZ_FQVQ01000006.1"/>
</dbReference>
<accession>A0A1M5AC32</accession>
<protein>
    <submittedName>
        <fullName evidence="1">Uncharacterized protein</fullName>
    </submittedName>
</protein>
<proteinExistence type="predicted"/>
<sequence>MNVERLHRVIFDFQNDLQKTNLLGNLQAVRENLQNIVNQPNQPAYQTNLVASIEELNKALHTSKYNSYTPMFKETIAEITNEMNFGEELKSEIDSIFASNIITPAKALEDIDKIVNEIIKIQTGITNTIGGLESLNIEKEELEPGTCELGYTIPRKYIDNKLVELKNEISELNFILNMFTEAVTGKTEDHKVKTISSSEFLLYVILGLQVADAVSKATERILNHYKQILEIKVLRNQLAEKGVPAKETASVEKYANGLMETEIKKIAKEIIDEHYNEEKGRKNEIENGLNIALNKLANRIDNGFSVEIRVEPLPKPKTEDKDEQYESNVELIKSIQKSANNIDYIEAKGKAILQLPESVEKN</sequence>
<evidence type="ECO:0000313" key="2">
    <source>
        <dbReference type="Proteomes" id="UP000184147"/>
    </source>
</evidence>
<dbReference type="EMBL" id="FQVQ01000006">
    <property type="protein sequence ID" value="SHF27596.1"/>
    <property type="molecule type" value="Genomic_DNA"/>
</dbReference>
<name>A0A1M5AC32_9FLAO</name>
<gene>
    <name evidence="1" type="ORF">SAMN05444377_1062</name>
</gene>
<keyword evidence="2" id="KW-1185">Reference proteome</keyword>
<dbReference type="AlphaFoldDB" id="A0A1M5AC32"/>
<dbReference type="OrthoDB" id="1550362at2"/>
<evidence type="ECO:0000313" key="1">
    <source>
        <dbReference type="EMBL" id="SHF27596.1"/>
    </source>
</evidence>